<evidence type="ECO:0000259" key="17">
    <source>
        <dbReference type="Pfam" id="PF00593"/>
    </source>
</evidence>
<dbReference type="SUPFAM" id="SSF56935">
    <property type="entry name" value="Porins"/>
    <property type="match status" value="1"/>
</dbReference>
<reference evidence="19 20" key="1">
    <citation type="submission" date="2021-02" db="EMBL/GenBank/DDBJ databases">
        <title>The genome of Marinomonas foliarum JZW.</title>
        <authorList>
            <person name="Sun M."/>
        </authorList>
    </citation>
    <scope>NUCLEOTIDE SEQUENCE [LARGE SCALE GENOMIC DNA]</scope>
    <source>
        <strain evidence="19 20">JZW</strain>
    </source>
</reference>
<evidence type="ECO:0000256" key="13">
    <source>
        <dbReference type="ARBA" id="ARBA00023237"/>
    </source>
</evidence>
<accession>A0ABX7IMW5</accession>
<evidence type="ECO:0000313" key="20">
    <source>
        <dbReference type="Proteomes" id="UP000644167"/>
    </source>
</evidence>
<keyword evidence="8" id="KW-0408">Iron</keyword>
<name>A0ABX7IMW5_9GAMM</name>
<evidence type="ECO:0000259" key="18">
    <source>
        <dbReference type="Pfam" id="PF07715"/>
    </source>
</evidence>
<dbReference type="EMBL" id="CP070273">
    <property type="protein sequence ID" value="QRV23274.1"/>
    <property type="molecule type" value="Genomic_DNA"/>
</dbReference>
<evidence type="ECO:0000256" key="14">
    <source>
        <dbReference type="PROSITE-ProRule" id="PRU01360"/>
    </source>
</evidence>
<dbReference type="InterPro" id="IPR039426">
    <property type="entry name" value="TonB-dep_rcpt-like"/>
</dbReference>
<dbReference type="Gene3D" id="2.40.170.20">
    <property type="entry name" value="TonB-dependent receptor, beta-barrel domain"/>
    <property type="match status" value="1"/>
</dbReference>
<feature type="signal peptide" evidence="16">
    <location>
        <begin position="1"/>
        <end position="31"/>
    </location>
</feature>
<keyword evidence="13 14" id="KW-0998">Cell outer membrane</keyword>
<organism evidence="19 20">
    <name type="scientific">Marinomonas foliarum</name>
    <dbReference type="NCBI Taxonomy" id="491950"/>
    <lineage>
        <taxon>Bacteria</taxon>
        <taxon>Pseudomonadati</taxon>
        <taxon>Pseudomonadota</taxon>
        <taxon>Gammaproteobacteria</taxon>
        <taxon>Oceanospirillales</taxon>
        <taxon>Oceanospirillaceae</taxon>
        <taxon>Marinomonas</taxon>
    </lineage>
</organism>
<keyword evidence="9" id="KW-0406">Ion transport</keyword>
<feature type="domain" description="TonB-dependent receptor-like beta-barrel" evidence="17">
    <location>
        <begin position="232"/>
        <end position="665"/>
    </location>
</feature>
<dbReference type="InterPro" id="IPR037066">
    <property type="entry name" value="Plug_dom_sf"/>
</dbReference>
<evidence type="ECO:0000256" key="16">
    <source>
        <dbReference type="SAM" id="SignalP"/>
    </source>
</evidence>
<keyword evidence="3 14" id="KW-0813">Transport</keyword>
<dbReference type="InterPro" id="IPR000531">
    <property type="entry name" value="Beta-barrel_TonB"/>
</dbReference>
<dbReference type="Proteomes" id="UP000644167">
    <property type="component" value="Chromosome"/>
</dbReference>
<dbReference type="InterPro" id="IPR036942">
    <property type="entry name" value="Beta-barrel_TonB_sf"/>
</dbReference>
<feature type="chain" id="PRO_5045187035" evidence="16">
    <location>
        <begin position="32"/>
        <end position="695"/>
    </location>
</feature>
<evidence type="ECO:0000256" key="15">
    <source>
        <dbReference type="RuleBase" id="RU003357"/>
    </source>
</evidence>
<evidence type="ECO:0000256" key="2">
    <source>
        <dbReference type="ARBA" id="ARBA00009810"/>
    </source>
</evidence>
<protein>
    <submittedName>
        <fullName evidence="19">TonB-dependent siderophore receptor</fullName>
    </submittedName>
</protein>
<evidence type="ECO:0000256" key="6">
    <source>
        <dbReference type="ARBA" id="ARBA00022692"/>
    </source>
</evidence>
<evidence type="ECO:0000256" key="4">
    <source>
        <dbReference type="ARBA" id="ARBA00022452"/>
    </source>
</evidence>
<dbReference type="PROSITE" id="PS52016">
    <property type="entry name" value="TONB_DEPENDENT_REC_3"/>
    <property type="match status" value="1"/>
</dbReference>
<feature type="domain" description="TonB-dependent receptor plug" evidence="18">
    <location>
        <begin position="58"/>
        <end position="158"/>
    </location>
</feature>
<dbReference type="Gene3D" id="2.170.130.10">
    <property type="entry name" value="TonB-dependent receptor, plug domain"/>
    <property type="match status" value="1"/>
</dbReference>
<dbReference type="RefSeq" id="WP_205113813.1">
    <property type="nucleotide sequence ID" value="NZ_CP070273.1"/>
</dbReference>
<proteinExistence type="inferred from homology"/>
<evidence type="ECO:0000256" key="5">
    <source>
        <dbReference type="ARBA" id="ARBA00022496"/>
    </source>
</evidence>
<evidence type="ECO:0000256" key="9">
    <source>
        <dbReference type="ARBA" id="ARBA00023065"/>
    </source>
</evidence>
<dbReference type="NCBIfam" id="TIGR01783">
    <property type="entry name" value="TonB-siderophor"/>
    <property type="match status" value="1"/>
</dbReference>
<dbReference type="InterPro" id="IPR012910">
    <property type="entry name" value="Plug_dom"/>
</dbReference>
<evidence type="ECO:0000256" key="1">
    <source>
        <dbReference type="ARBA" id="ARBA00004571"/>
    </source>
</evidence>
<keyword evidence="10 15" id="KW-0798">TonB box</keyword>
<dbReference type="Pfam" id="PF00593">
    <property type="entry name" value="TonB_dep_Rec_b-barrel"/>
    <property type="match status" value="1"/>
</dbReference>
<evidence type="ECO:0000256" key="12">
    <source>
        <dbReference type="ARBA" id="ARBA00023170"/>
    </source>
</evidence>
<keyword evidence="12 19" id="KW-0675">Receptor</keyword>
<evidence type="ECO:0000256" key="11">
    <source>
        <dbReference type="ARBA" id="ARBA00023136"/>
    </source>
</evidence>
<evidence type="ECO:0000256" key="8">
    <source>
        <dbReference type="ARBA" id="ARBA00023004"/>
    </source>
</evidence>
<evidence type="ECO:0000256" key="3">
    <source>
        <dbReference type="ARBA" id="ARBA00022448"/>
    </source>
</evidence>
<dbReference type="CDD" id="cd01347">
    <property type="entry name" value="ligand_gated_channel"/>
    <property type="match status" value="1"/>
</dbReference>
<comment type="subcellular location">
    <subcellularLocation>
        <location evidence="1 14">Cell outer membrane</location>
        <topology evidence="1 14">Multi-pass membrane protein</topology>
    </subcellularLocation>
</comment>
<evidence type="ECO:0000313" key="19">
    <source>
        <dbReference type="EMBL" id="QRV23274.1"/>
    </source>
</evidence>
<dbReference type="PANTHER" id="PTHR32552:SF68">
    <property type="entry name" value="FERRICHROME OUTER MEMBRANE TRANSPORTER_PHAGE RECEPTOR"/>
    <property type="match status" value="1"/>
</dbReference>
<keyword evidence="4 14" id="KW-1134">Transmembrane beta strand</keyword>
<gene>
    <name evidence="19" type="ORF">JSY38_14575</name>
</gene>
<dbReference type="InterPro" id="IPR010105">
    <property type="entry name" value="TonB_sidphr_rcpt"/>
</dbReference>
<evidence type="ECO:0000256" key="10">
    <source>
        <dbReference type="ARBA" id="ARBA00023077"/>
    </source>
</evidence>
<dbReference type="PANTHER" id="PTHR32552">
    <property type="entry name" value="FERRICHROME IRON RECEPTOR-RELATED"/>
    <property type="match status" value="1"/>
</dbReference>
<keyword evidence="5" id="KW-0410">Iron transport</keyword>
<evidence type="ECO:0000256" key="7">
    <source>
        <dbReference type="ARBA" id="ARBA00022729"/>
    </source>
</evidence>
<keyword evidence="20" id="KW-1185">Reference proteome</keyword>
<comment type="similarity">
    <text evidence="2 14 15">Belongs to the TonB-dependent receptor family.</text>
</comment>
<keyword evidence="7 16" id="KW-0732">Signal</keyword>
<dbReference type="Pfam" id="PF07715">
    <property type="entry name" value="Plug"/>
    <property type="match status" value="1"/>
</dbReference>
<keyword evidence="11 14" id="KW-0472">Membrane</keyword>
<sequence>MSHTTKTSLNRQIRRTFLPSILIATSSGAFSAGENSDSGYTFDTIEVSNSVLKVDTPAQETPKSLSVVTQEDLVTHAPQKLDEALRYTSGVLSQPYGADNDTDWFKVRGFDAATYLDGSRLFRDGYYTWLLEPYGLEKIEVLKGPSSILYGEAPPGGVVNAVQKKPTDNTQNELQFEIGNDNYHSVAFDVSDSISGSNAQYRVVGAFKENDGQLNGTENTRYYLATSVALAISEQTRLTILATFLEDDGTPTNPFFPAAGTIIRSPNGVISPSTNLGEPDYDKYQRKQASLGYILEHDVNETWTLSQKLNYGYNDLYLRSSYAFPNADVNTTSIGRGIVFRDGTNESLTFDNQAVAEWSSDRIENTLLIGLDLQRHETDGVEQDNYSFGSINPYNPVYGNYTPLSAANNTGRNIEKSQASLYSQYQMKLDQQWIALIGGRYDEIKTTNHNKTSNKKESRSDNEFSTNAGVMFIADNGLSPYLSYAESFDVLTTIDTTTNQLYKPLTGKQVELGLKYTPDTIDGYINLALFDLTQKNALITQNNVTTQAGEVTSQGIEIEGTAAMTSNTKLSLAYTYTDAQTDATTDNKKKQAAMIPKHMASAWLDINGSAFGIPAWSFGSGVRYVGESKDNPKNSDLTVPSVTLLDMMASYTISDKWSAQLNINNALDQEYISACDYYCYYGQSRSIVLSTKYRW</sequence>
<keyword evidence="6 14" id="KW-0812">Transmembrane</keyword>